<organism evidence="1 2">
    <name type="scientific">Hibiscus sabdariffa</name>
    <name type="common">roselle</name>
    <dbReference type="NCBI Taxonomy" id="183260"/>
    <lineage>
        <taxon>Eukaryota</taxon>
        <taxon>Viridiplantae</taxon>
        <taxon>Streptophyta</taxon>
        <taxon>Embryophyta</taxon>
        <taxon>Tracheophyta</taxon>
        <taxon>Spermatophyta</taxon>
        <taxon>Magnoliopsida</taxon>
        <taxon>eudicotyledons</taxon>
        <taxon>Gunneridae</taxon>
        <taxon>Pentapetalae</taxon>
        <taxon>rosids</taxon>
        <taxon>malvids</taxon>
        <taxon>Malvales</taxon>
        <taxon>Malvaceae</taxon>
        <taxon>Malvoideae</taxon>
        <taxon>Hibiscus</taxon>
    </lineage>
</organism>
<reference evidence="1 2" key="1">
    <citation type="journal article" date="2024" name="G3 (Bethesda)">
        <title>Genome assembly of Hibiscus sabdariffa L. provides insights into metabolisms of medicinal natural products.</title>
        <authorList>
            <person name="Kim T."/>
        </authorList>
    </citation>
    <scope>NUCLEOTIDE SEQUENCE [LARGE SCALE GENOMIC DNA]</scope>
    <source>
        <strain evidence="1">TK-2024</strain>
        <tissue evidence="1">Old leaves</tissue>
    </source>
</reference>
<dbReference type="Proteomes" id="UP001472677">
    <property type="component" value="Unassembled WGS sequence"/>
</dbReference>
<dbReference type="EMBL" id="JBBPBM010000065">
    <property type="protein sequence ID" value="KAK8515126.1"/>
    <property type="molecule type" value="Genomic_DNA"/>
</dbReference>
<name>A0ABR2C8Q2_9ROSI</name>
<evidence type="ECO:0000313" key="2">
    <source>
        <dbReference type="Proteomes" id="UP001472677"/>
    </source>
</evidence>
<proteinExistence type="predicted"/>
<accession>A0ABR2C8Q2</accession>
<sequence>MQGLEHAIAGTSICVVGPDYDVEDLRAVTSRIDKSGEGFCSGVDKISIGGCGGYQNSEIKIHVSVRTP</sequence>
<comment type="caution">
    <text evidence="1">The sequence shown here is derived from an EMBL/GenBank/DDBJ whole genome shotgun (WGS) entry which is preliminary data.</text>
</comment>
<protein>
    <submittedName>
        <fullName evidence="1">Uncharacterized protein</fullName>
    </submittedName>
</protein>
<evidence type="ECO:0000313" key="1">
    <source>
        <dbReference type="EMBL" id="KAK8515126.1"/>
    </source>
</evidence>
<keyword evidence="2" id="KW-1185">Reference proteome</keyword>
<gene>
    <name evidence="1" type="ORF">V6N12_001286</name>
</gene>